<comment type="caution">
    <text evidence="3">The sequence shown here is derived from an EMBL/GenBank/DDBJ whole genome shotgun (WGS) entry which is preliminary data.</text>
</comment>
<proteinExistence type="predicted"/>
<feature type="transmembrane region" description="Helical" evidence="2">
    <location>
        <begin position="744"/>
        <end position="765"/>
    </location>
</feature>
<dbReference type="Pfam" id="PF11915">
    <property type="entry name" value="DUF3433"/>
    <property type="match status" value="1"/>
</dbReference>
<feature type="transmembrane region" description="Helical" evidence="2">
    <location>
        <begin position="849"/>
        <end position="868"/>
    </location>
</feature>
<dbReference type="EMBL" id="MU865932">
    <property type="protein sequence ID" value="KAK4450506.1"/>
    <property type="molecule type" value="Genomic_DNA"/>
</dbReference>
<evidence type="ECO:0000256" key="1">
    <source>
        <dbReference type="SAM" id="MobiDB-lite"/>
    </source>
</evidence>
<feature type="region of interest" description="Disordered" evidence="1">
    <location>
        <begin position="338"/>
        <end position="446"/>
    </location>
</feature>
<dbReference type="InterPro" id="IPR021840">
    <property type="entry name" value="DUF3433"/>
</dbReference>
<feature type="transmembrane region" description="Helical" evidence="2">
    <location>
        <begin position="954"/>
        <end position="973"/>
    </location>
</feature>
<accession>A0AAV9GQA2</accession>
<feature type="compositionally biased region" description="Low complexity" evidence="1">
    <location>
        <begin position="423"/>
        <end position="432"/>
    </location>
</feature>
<feature type="compositionally biased region" description="Pro residues" evidence="1">
    <location>
        <begin position="102"/>
        <end position="113"/>
    </location>
</feature>
<keyword evidence="2" id="KW-0472">Membrane</keyword>
<dbReference type="PANTHER" id="PTHR37544">
    <property type="entry name" value="SPRAY-RELATED"/>
    <property type="match status" value="1"/>
</dbReference>
<feature type="compositionally biased region" description="Polar residues" evidence="1">
    <location>
        <begin position="388"/>
        <end position="397"/>
    </location>
</feature>
<feature type="transmembrane region" description="Helical" evidence="2">
    <location>
        <begin position="713"/>
        <end position="732"/>
    </location>
</feature>
<dbReference type="AlphaFoldDB" id="A0AAV9GQA2"/>
<feature type="transmembrane region" description="Helical" evidence="2">
    <location>
        <begin position="985"/>
        <end position="1007"/>
    </location>
</feature>
<keyword evidence="2" id="KW-1133">Transmembrane helix</keyword>
<feature type="compositionally biased region" description="Pro residues" evidence="1">
    <location>
        <begin position="349"/>
        <end position="359"/>
    </location>
</feature>
<evidence type="ECO:0000256" key="2">
    <source>
        <dbReference type="SAM" id="Phobius"/>
    </source>
</evidence>
<feature type="compositionally biased region" description="Basic and acidic residues" evidence="1">
    <location>
        <begin position="74"/>
        <end position="83"/>
    </location>
</feature>
<keyword evidence="2" id="KW-0812">Transmembrane</keyword>
<evidence type="ECO:0000313" key="3">
    <source>
        <dbReference type="EMBL" id="KAK4450506.1"/>
    </source>
</evidence>
<feature type="transmembrane region" description="Helical" evidence="2">
    <location>
        <begin position="888"/>
        <end position="912"/>
    </location>
</feature>
<protein>
    <submittedName>
        <fullName evidence="3">Uncharacterized protein</fullName>
    </submittedName>
</protein>
<organism evidence="3 4">
    <name type="scientific">Podospora aff. communis PSN243</name>
    <dbReference type="NCBI Taxonomy" id="3040156"/>
    <lineage>
        <taxon>Eukaryota</taxon>
        <taxon>Fungi</taxon>
        <taxon>Dikarya</taxon>
        <taxon>Ascomycota</taxon>
        <taxon>Pezizomycotina</taxon>
        <taxon>Sordariomycetes</taxon>
        <taxon>Sordariomycetidae</taxon>
        <taxon>Sordariales</taxon>
        <taxon>Podosporaceae</taxon>
        <taxon>Podospora</taxon>
    </lineage>
</organism>
<dbReference type="PANTHER" id="PTHR37544:SF3">
    <property type="entry name" value="SPRAY"/>
    <property type="match status" value="1"/>
</dbReference>
<dbReference type="Proteomes" id="UP001321760">
    <property type="component" value="Unassembled WGS sequence"/>
</dbReference>
<feature type="region of interest" description="Disordered" evidence="1">
    <location>
        <begin position="811"/>
        <end position="839"/>
    </location>
</feature>
<feature type="non-terminal residue" evidence="3">
    <location>
        <position position="1"/>
    </location>
</feature>
<gene>
    <name evidence="3" type="ORF">QBC34DRAFT_273915</name>
</gene>
<feature type="compositionally biased region" description="Polar residues" evidence="1">
    <location>
        <begin position="412"/>
        <end position="422"/>
    </location>
</feature>
<reference evidence="3" key="2">
    <citation type="submission" date="2023-05" db="EMBL/GenBank/DDBJ databases">
        <authorList>
            <consortium name="Lawrence Berkeley National Laboratory"/>
            <person name="Steindorff A."/>
            <person name="Hensen N."/>
            <person name="Bonometti L."/>
            <person name="Westerberg I."/>
            <person name="Brannstrom I.O."/>
            <person name="Guillou S."/>
            <person name="Cros-Aarteil S."/>
            <person name="Calhoun S."/>
            <person name="Haridas S."/>
            <person name="Kuo A."/>
            <person name="Mondo S."/>
            <person name="Pangilinan J."/>
            <person name="Riley R."/>
            <person name="Labutti K."/>
            <person name="Andreopoulos B."/>
            <person name="Lipzen A."/>
            <person name="Chen C."/>
            <person name="Yanf M."/>
            <person name="Daum C."/>
            <person name="Ng V."/>
            <person name="Clum A."/>
            <person name="Ohm R."/>
            <person name="Martin F."/>
            <person name="Silar P."/>
            <person name="Natvig D."/>
            <person name="Lalanne C."/>
            <person name="Gautier V."/>
            <person name="Ament-Velasquez S.L."/>
            <person name="Kruys A."/>
            <person name="Hutchinson M.I."/>
            <person name="Powell A.J."/>
            <person name="Barry K."/>
            <person name="Miller A.N."/>
            <person name="Grigoriev I.V."/>
            <person name="Debuchy R."/>
            <person name="Gladieux P."/>
            <person name="Thoren M.H."/>
            <person name="Johannesson H."/>
        </authorList>
    </citation>
    <scope>NUCLEOTIDE SEQUENCE</scope>
    <source>
        <strain evidence="3">PSN243</strain>
    </source>
</reference>
<feature type="region of interest" description="Disordered" evidence="1">
    <location>
        <begin position="52"/>
        <end position="122"/>
    </location>
</feature>
<evidence type="ECO:0000313" key="4">
    <source>
        <dbReference type="Proteomes" id="UP001321760"/>
    </source>
</evidence>
<feature type="transmembrane region" description="Helical" evidence="2">
    <location>
        <begin position="586"/>
        <end position="606"/>
    </location>
</feature>
<reference evidence="3" key="1">
    <citation type="journal article" date="2023" name="Mol. Phylogenet. Evol.">
        <title>Genome-scale phylogeny and comparative genomics of the fungal order Sordariales.</title>
        <authorList>
            <person name="Hensen N."/>
            <person name="Bonometti L."/>
            <person name="Westerberg I."/>
            <person name="Brannstrom I.O."/>
            <person name="Guillou S."/>
            <person name="Cros-Aarteil S."/>
            <person name="Calhoun S."/>
            <person name="Haridas S."/>
            <person name="Kuo A."/>
            <person name="Mondo S."/>
            <person name="Pangilinan J."/>
            <person name="Riley R."/>
            <person name="LaButti K."/>
            <person name="Andreopoulos B."/>
            <person name="Lipzen A."/>
            <person name="Chen C."/>
            <person name="Yan M."/>
            <person name="Daum C."/>
            <person name="Ng V."/>
            <person name="Clum A."/>
            <person name="Steindorff A."/>
            <person name="Ohm R.A."/>
            <person name="Martin F."/>
            <person name="Silar P."/>
            <person name="Natvig D.O."/>
            <person name="Lalanne C."/>
            <person name="Gautier V."/>
            <person name="Ament-Velasquez S.L."/>
            <person name="Kruys A."/>
            <person name="Hutchinson M.I."/>
            <person name="Powell A.J."/>
            <person name="Barry K."/>
            <person name="Miller A.N."/>
            <person name="Grigoriev I.V."/>
            <person name="Debuchy R."/>
            <person name="Gladieux P."/>
            <person name="Hiltunen Thoren M."/>
            <person name="Johannesson H."/>
        </authorList>
    </citation>
    <scope>NUCLEOTIDE SEQUENCE</scope>
    <source>
        <strain evidence="3">PSN243</strain>
    </source>
</reference>
<keyword evidence="4" id="KW-1185">Reference proteome</keyword>
<feature type="compositionally biased region" description="Acidic residues" evidence="1">
    <location>
        <begin position="823"/>
        <end position="832"/>
    </location>
</feature>
<name>A0AAV9GQA2_9PEZI</name>
<feature type="non-terminal residue" evidence="3">
    <location>
        <position position="1100"/>
    </location>
</feature>
<sequence>TMESAQRPKRKRDMPNFRALPLRRSFLAVLFLLLCSLLVALECVLRKLPQEHDRAGIPNDSPYVPFNPAKKRQEKQTGPEVRARFAPAPAPTPDPDPHPSPDPDPEPSPSPRPPPHHYANTDPITTYITRALRWHGPPDQPFSRTPIFPDHPVRNKCVYDYPGIVITANSSGCRAIIGADYRQPPPPGWRQARWLWNDILFPVGDRCYDSYEEWYNGVGTVDPLDSIFRNEWRAPSNFRNSVARCTWDDGRKEEAAYRTNADPTVGSIVMLYSQYFDPKFVRLRSWESGPSTQVQSGAELSTLYRPEDLRTFERTGYLQEFLITSTATTIVGSRGGLLTKGTAIKPEPHSTPIPQPQQTPPTQSVTSAESQPPVPSQLQATEAPESKPPSQSQTTSETPGNQPPNPGPSQTTETSSPAPESQSLSATTTSPSPLSPSPDADDMPISYVNVPYTPQFETTTQFTYSGKLITSTITSSFTTSMLIGLPPAMVPASLSTQTDASGIPTATITTIPGDPWLVATRTTLTNPANGSPTATITTLAPPTSSLTTLTNFFGLPTTATLFPAFPRIPGAKPADLVLANKRTSYFLVYFLPVLITLSLLAPILWLDAEIKQLLPFRVLSRHPRDRRRGSYPPAEAVLSIRTSGIAARIAGWRALVAHSDAVSALGDALVVAASALVALSGEAIGLKLRGSCLRFDTSACLVTVASFPRPARAVEAVLAVMMVLVLGLAWALESTPTGTAANPSSVAAVCSLLQVAGTVEVMRRLRVRGKKKKKKKKLCGLEGVRLGLGWVEGGPPAENYGLVVVTAGTAGRGHGGGSRLDGREEEEEEEEEGTRGGKVGLHVPTGKRVMQSSFLFFLCGLLTVVLYYENTEYEDPTDSPFEWFMDSGGFGVTMLFVVLGEVVSFGWGHLYFDETAIYSRMARRPQPAEFSVLEPLPTNPISSLWRAVRWKDPLAISIASASLLSKIMPALLSTVPFAPAQTWKVHVICTWTTIGMLITLIIALLIYMRFVKWPQMHLAPDSLAARIYYLCTSSMVKDFSRLSTLNAEQRDRRVKRMARMYRFGLARGVSGERRIAIDYAEGEQGFEMHGLAAFGFGVAG</sequence>